<dbReference type="AlphaFoldDB" id="A0A380RU60"/>
<dbReference type="Proteomes" id="UP000255423">
    <property type="component" value="Unassembled WGS sequence"/>
</dbReference>
<name>A0A380RU60_FIBSU</name>
<evidence type="ECO:0000313" key="8">
    <source>
        <dbReference type="Proteomes" id="UP000255423"/>
    </source>
</evidence>
<dbReference type="EC" id="3.6.1.8" evidence="3"/>
<organism evidence="7 8">
    <name type="scientific">Fibrobacter succinogenes</name>
    <name type="common">Bacteroides succinogenes</name>
    <dbReference type="NCBI Taxonomy" id="833"/>
    <lineage>
        <taxon>Bacteria</taxon>
        <taxon>Pseudomonadati</taxon>
        <taxon>Fibrobacterota</taxon>
        <taxon>Fibrobacteria</taxon>
        <taxon>Fibrobacterales</taxon>
        <taxon>Fibrobacteraceae</taxon>
        <taxon>Fibrobacter</taxon>
    </lineage>
</organism>
<dbReference type="PANTHER" id="PTHR30522:SF0">
    <property type="entry name" value="NUCLEOSIDE TRIPHOSPHATE PYROPHOSPHOHYDROLASE"/>
    <property type="match status" value="1"/>
</dbReference>
<dbReference type="Gene3D" id="1.10.287.1080">
    <property type="entry name" value="MazG-like"/>
    <property type="match status" value="2"/>
</dbReference>
<keyword evidence="7" id="KW-0489">Methyltransferase</keyword>
<feature type="domain" description="NTP pyrophosphohydrolase MazG-like" evidence="6">
    <location>
        <begin position="27"/>
        <end position="100"/>
    </location>
</feature>
<evidence type="ECO:0000256" key="5">
    <source>
        <dbReference type="SAM" id="Coils"/>
    </source>
</evidence>
<comment type="similarity">
    <text evidence="2">Belongs to the nucleoside triphosphate pyrophosphohydrolase family.</text>
</comment>
<dbReference type="GO" id="GO:0006203">
    <property type="term" value="P:dGTP catabolic process"/>
    <property type="evidence" value="ECO:0007669"/>
    <property type="project" value="TreeGrafter"/>
</dbReference>
<evidence type="ECO:0000259" key="6">
    <source>
        <dbReference type="Pfam" id="PF03819"/>
    </source>
</evidence>
<feature type="domain" description="NTP pyrophosphohydrolase MazG-like" evidence="6">
    <location>
        <begin position="173"/>
        <end position="233"/>
    </location>
</feature>
<dbReference type="GO" id="GO:0046052">
    <property type="term" value="P:UTP catabolic process"/>
    <property type="evidence" value="ECO:0007669"/>
    <property type="project" value="TreeGrafter"/>
</dbReference>
<dbReference type="GO" id="GO:0008168">
    <property type="term" value="F:methyltransferase activity"/>
    <property type="evidence" value="ECO:0007669"/>
    <property type="project" value="UniProtKB-KW"/>
</dbReference>
<dbReference type="GO" id="GO:0047693">
    <property type="term" value="F:ATP diphosphatase activity"/>
    <property type="evidence" value="ECO:0007669"/>
    <property type="project" value="UniProtKB-EC"/>
</dbReference>
<dbReference type="NCBIfam" id="TIGR00444">
    <property type="entry name" value="mazG"/>
    <property type="match status" value="1"/>
</dbReference>
<evidence type="ECO:0000256" key="2">
    <source>
        <dbReference type="ARBA" id="ARBA00061115"/>
    </source>
</evidence>
<evidence type="ECO:0000313" key="7">
    <source>
        <dbReference type="EMBL" id="SUQ18835.1"/>
    </source>
</evidence>
<evidence type="ECO:0000256" key="4">
    <source>
        <dbReference type="ARBA" id="ARBA00074799"/>
    </source>
</evidence>
<proteinExistence type="inferred from homology"/>
<evidence type="ECO:0000256" key="1">
    <source>
        <dbReference type="ARBA" id="ARBA00052141"/>
    </source>
</evidence>
<dbReference type="NCBIfam" id="NF007113">
    <property type="entry name" value="PRK09562.1"/>
    <property type="match status" value="1"/>
</dbReference>
<dbReference type="SUPFAM" id="SSF101386">
    <property type="entry name" value="all-alpha NTP pyrophosphatases"/>
    <property type="match status" value="2"/>
</dbReference>
<dbReference type="InterPro" id="IPR011551">
    <property type="entry name" value="NTP_PyrPHydrolase_MazG"/>
</dbReference>
<keyword evidence="5" id="KW-0175">Coiled coil</keyword>
<dbReference type="GO" id="GO:0032259">
    <property type="term" value="P:methylation"/>
    <property type="evidence" value="ECO:0007669"/>
    <property type="project" value="UniProtKB-KW"/>
</dbReference>
<dbReference type="GO" id="GO:0046047">
    <property type="term" value="P:TTP catabolic process"/>
    <property type="evidence" value="ECO:0007669"/>
    <property type="project" value="TreeGrafter"/>
</dbReference>
<dbReference type="GO" id="GO:0006950">
    <property type="term" value="P:response to stress"/>
    <property type="evidence" value="ECO:0007669"/>
    <property type="project" value="UniProtKB-ARBA"/>
</dbReference>
<dbReference type="GO" id="GO:0046061">
    <property type="term" value="P:dATP catabolic process"/>
    <property type="evidence" value="ECO:0007669"/>
    <property type="project" value="TreeGrafter"/>
</dbReference>
<gene>
    <name evidence="7" type="ORF">SAMN05661053_0055</name>
</gene>
<dbReference type="PANTHER" id="PTHR30522">
    <property type="entry name" value="NUCLEOSIDE TRIPHOSPHATE PYROPHOSPHOHYDROLASE"/>
    <property type="match status" value="1"/>
</dbReference>
<dbReference type="InterPro" id="IPR048011">
    <property type="entry name" value="NTP-PPase_MazG-like_C"/>
</dbReference>
<dbReference type="FunFam" id="1.10.287.1080:FF:000001">
    <property type="entry name" value="Nucleoside triphosphate pyrophosphohydrolase"/>
    <property type="match status" value="1"/>
</dbReference>
<dbReference type="Pfam" id="PF03819">
    <property type="entry name" value="MazG"/>
    <property type="match status" value="2"/>
</dbReference>
<dbReference type="EMBL" id="UHJL01000001">
    <property type="protein sequence ID" value="SUQ18835.1"/>
    <property type="molecule type" value="Genomic_DNA"/>
</dbReference>
<dbReference type="GO" id="GO:0046081">
    <property type="term" value="P:dUTP catabolic process"/>
    <property type="evidence" value="ECO:0007669"/>
    <property type="project" value="TreeGrafter"/>
</dbReference>
<reference evidence="7 8" key="1">
    <citation type="submission" date="2017-08" db="EMBL/GenBank/DDBJ databases">
        <authorList>
            <person name="de Groot N.N."/>
        </authorList>
    </citation>
    <scope>NUCLEOTIDE SEQUENCE [LARGE SCALE GENOMIC DNA]</scope>
    <source>
        <strain evidence="7 8">HM2</strain>
    </source>
</reference>
<dbReference type="RefSeq" id="WP_088660416.1">
    <property type="nucleotide sequence ID" value="NZ_UHJL01000001.1"/>
</dbReference>
<protein>
    <recommendedName>
        <fullName evidence="4">Nucleoside triphosphate pyrophosphohydrolase</fullName>
        <ecNumber evidence="3">3.6.1.8</ecNumber>
    </recommendedName>
</protein>
<dbReference type="FunFam" id="1.10.287.1080:FF:000003">
    <property type="entry name" value="Nucleoside triphosphate pyrophosphohydrolase"/>
    <property type="match status" value="1"/>
</dbReference>
<dbReference type="InterPro" id="IPR004518">
    <property type="entry name" value="MazG-like_dom"/>
</dbReference>
<dbReference type="CDD" id="cd11529">
    <property type="entry name" value="NTP-PPase_MazG_Cterm"/>
    <property type="match status" value="1"/>
</dbReference>
<feature type="coiled-coil region" evidence="5">
    <location>
        <begin position="218"/>
        <end position="245"/>
    </location>
</feature>
<keyword evidence="7" id="KW-0808">Transferase</keyword>
<comment type="catalytic activity">
    <reaction evidence="1">
        <text>ATP + H2O = AMP + diphosphate + H(+)</text>
        <dbReference type="Rhea" id="RHEA:14245"/>
        <dbReference type="ChEBI" id="CHEBI:15377"/>
        <dbReference type="ChEBI" id="CHEBI:15378"/>
        <dbReference type="ChEBI" id="CHEBI:30616"/>
        <dbReference type="ChEBI" id="CHEBI:33019"/>
        <dbReference type="ChEBI" id="CHEBI:456215"/>
        <dbReference type="EC" id="3.6.1.8"/>
    </reaction>
</comment>
<accession>A0A380RU60</accession>
<dbReference type="GO" id="GO:0046076">
    <property type="term" value="P:dTTP catabolic process"/>
    <property type="evidence" value="ECO:0007669"/>
    <property type="project" value="TreeGrafter"/>
</dbReference>
<evidence type="ECO:0000256" key="3">
    <source>
        <dbReference type="ARBA" id="ARBA00066372"/>
    </source>
</evidence>
<dbReference type="CDD" id="cd11528">
    <property type="entry name" value="NTP-PPase_MazG_Nterm"/>
    <property type="match status" value="1"/>
</dbReference>
<dbReference type="InterPro" id="IPR048015">
    <property type="entry name" value="NTP-PPase_MazG-like_N"/>
</dbReference>
<sequence>MKYTFKDLVDIMARLRSENGCPWDRQQTTHSLLPYLVEESCEFIDAAQDGDKEHMCEELGDVLFQVVFHSQVCKEQGDFTIDDVIQGLCEKMVRRHPHVFGDAKVDTANDVSRRWERIKAQEKNNLKHAGESIMDKVSKSMPTLARSQDIIRRVAKVGFDWGEAAPVFDKAQEEFAEFRAEMEKISPENANVDRLEDEFGDIMFSLVNVARHCGFNANIALQRANNKFEKRFREVERRVKEQGQEIKDVGLEGLQKLWKEAKLNA</sequence>